<gene>
    <name evidence="4" type="ORF">BIN_B_01066</name>
</gene>
<evidence type="ECO:0000259" key="3">
    <source>
        <dbReference type="Pfam" id="PF18646"/>
    </source>
</evidence>
<feature type="domain" description="DUF5632" evidence="3">
    <location>
        <begin position="515"/>
        <end position="594"/>
    </location>
</feature>
<feature type="region of interest" description="Disordered" evidence="1">
    <location>
        <begin position="382"/>
        <end position="403"/>
    </location>
</feature>
<name>A0A653EFU6_9MYCO</name>
<feature type="compositionally biased region" description="Low complexity" evidence="1">
    <location>
        <begin position="456"/>
        <end position="466"/>
    </location>
</feature>
<protein>
    <recommendedName>
        <fullName evidence="5">Transmembrane protein</fullName>
    </recommendedName>
</protein>
<evidence type="ECO:0000256" key="1">
    <source>
        <dbReference type="SAM" id="MobiDB-lite"/>
    </source>
</evidence>
<feature type="region of interest" description="Disordered" evidence="1">
    <location>
        <begin position="417"/>
        <end position="474"/>
    </location>
</feature>
<feature type="region of interest" description="Disordered" evidence="1">
    <location>
        <begin position="209"/>
        <end position="232"/>
    </location>
</feature>
<dbReference type="InterPro" id="IPR040604">
    <property type="entry name" value="DUF5632"/>
</dbReference>
<reference evidence="4" key="1">
    <citation type="submission" date="2019-05" db="EMBL/GenBank/DDBJ databases">
        <authorList>
            <person name="Naeem R."/>
            <person name="Antony C."/>
            <person name="Guan Q."/>
        </authorList>
    </citation>
    <scope>NUCLEOTIDE SEQUENCE</scope>
    <source>
        <strain evidence="4">2</strain>
    </source>
</reference>
<dbReference type="InterPro" id="IPR040833">
    <property type="entry name" value="DUF5631"/>
</dbReference>
<accession>A0A653EFU6</accession>
<sequence length="724" mass="75383">MNDYPSGEWSPILVGHVWPNGANLTIITNAASNFASTAANYHRFSDRLEHARSGPLAIQQGRTAEDLREAFRRGENSAREVGEKNETKRASCQYAYDSASEMRSELAAIAEEGNNRIKKILESKEPIDAKIDSITDVVFDCQSRANGKAASCGSNILGSIQTVLDRDGIPKSSWQFAAEHGINTERMFGSPNKALIRDQVRAAVRPYSSPIPGKTDNLNPPEGLAGQQEPPMRIPGRTDDLRPPIGSPHIQQPVAIVPGQAANMRPPIAAVAGPPSGGSPFHLPGIAPPAQISTARLPNVSAPTAVSPATLPPRLTPSELMQSFDHGMQTGTPMSAATQALTGGPLNAIEPQLQTSTPHIPETAPVAPTPPSNAHVPVFDAPHPTHTPAAAPAPPTGAPPNEATTTYVAAPVGPAAPAPAAPAPTGQMPSYGADIRPPAPTASVLPTTPAGPPPTATATAPTSSPAGTGGLGQPAVVRQTAAPPAVSQTPAGVAEQALAAAGGGAVAGEASAAATAGARLQRLTDAVARQEPRLRWAVGERADGTSVLVTDLASGWIPPDINMPVGVQLLEPAHRRGDIEALLGEVTVAASYTPVRYLPAEEEEPIATSARARYVPAVDELGWELGQATKWRDELPRLAHTLAKAASTGTGVLDSEVELLREHLVEVRQQVLDSYPDHVNAHLVGNWQLLGAIDALVGGDTVGANYHFAWFRALSQATTAGRLE</sequence>
<proteinExistence type="predicted"/>
<feature type="domain" description="DUF5631" evidence="2">
    <location>
        <begin position="618"/>
        <end position="714"/>
    </location>
</feature>
<dbReference type="AlphaFoldDB" id="A0A653EFU6"/>
<dbReference type="EMBL" id="LR589068">
    <property type="protein sequence ID" value="VTO95585.1"/>
    <property type="molecule type" value="Genomic_DNA"/>
</dbReference>
<evidence type="ECO:0000259" key="2">
    <source>
        <dbReference type="Pfam" id="PF18645"/>
    </source>
</evidence>
<dbReference type="Pfam" id="PF18645">
    <property type="entry name" value="DUF5631"/>
    <property type="match status" value="1"/>
</dbReference>
<evidence type="ECO:0008006" key="5">
    <source>
        <dbReference type="Google" id="ProtNLM"/>
    </source>
</evidence>
<dbReference type="Pfam" id="PF18646">
    <property type="entry name" value="DUF5632"/>
    <property type="match status" value="1"/>
</dbReference>
<organism evidence="4">
    <name type="scientific">Mycobacterium riyadhense</name>
    <dbReference type="NCBI Taxonomy" id="486698"/>
    <lineage>
        <taxon>Bacteria</taxon>
        <taxon>Bacillati</taxon>
        <taxon>Actinomycetota</taxon>
        <taxon>Actinomycetes</taxon>
        <taxon>Mycobacteriales</taxon>
        <taxon>Mycobacteriaceae</taxon>
        <taxon>Mycobacterium</taxon>
    </lineage>
</organism>
<evidence type="ECO:0000313" key="4">
    <source>
        <dbReference type="EMBL" id="VTO95585.1"/>
    </source>
</evidence>